<name>A0A8K0SYS7_9HYPO</name>
<dbReference type="OrthoDB" id="2129069at2759"/>
<keyword evidence="2" id="KW-1185">Reference proteome</keyword>
<proteinExistence type="predicted"/>
<dbReference type="EMBL" id="JAGPNK010000002">
    <property type="protein sequence ID" value="KAH7326482.1"/>
    <property type="molecule type" value="Genomic_DNA"/>
</dbReference>
<organism evidence="1 2">
    <name type="scientific">Stachybotrys elegans</name>
    <dbReference type="NCBI Taxonomy" id="80388"/>
    <lineage>
        <taxon>Eukaryota</taxon>
        <taxon>Fungi</taxon>
        <taxon>Dikarya</taxon>
        <taxon>Ascomycota</taxon>
        <taxon>Pezizomycotina</taxon>
        <taxon>Sordariomycetes</taxon>
        <taxon>Hypocreomycetidae</taxon>
        <taxon>Hypocreales</taxon>
        <taxon>Stachybotryaceae</taxon>
        <taxon>Stachybotrys</taxon>
    </lineage>
</organism>
<evidence type="ECO:0000313" key="1">
    <source>
        <dbReference type="EMBL" id="KAH7326482.1"/>
    </source>
</evidence>
<dbReference type="Proteomes" id="UP000813444">
    <property type="component" value="Unassembled WGS sequence"/>
</dbReference>
<gene>
    <name evidence="1" type="ORF">B0I35DRAFT_136502</name>
</gene>
<sequence length="172" mass="18517">MVGSPGSMFRLVLLSEDDVGTEQAAERIERLCLLDGGRHVAIVLLLSSERGMVALVQLQAATMLNHQVPILPISCTADLVPCLDSLRLETNSSMQPQQVPGDSGRDLVARCVRGPPLSPRKAGYLTDYFGDMKGLVGSTSSPQGQRAICDLVGERDGRRVIAFFTEGPRLPD</sequence>
<accession>A0A8K0SYS7</accession>
<protein>
    <submittedName>
        <fullName evidence="1">Uncharacterized protein</fullName>
    </submittedName>
</protein>
<reference evidence="1" key="1">
    <citation type="journal article" date="2021" name="Nat. Commun.">
        <title>Genetic determinants of endophytism in the Arabidopsis root mycobiome.</title>
        <authorList>
            <person name="Mesny F."/>
            <person name="Miyauchi S."/>
            <person name="Thiergart T."/>
            <person name="Pickel B."/>
            <person name="Atanasova L."/>
            <person name="Karlsson M."/>
            <person name="Huettel B."/>
            <person name="Barry K.W."/>
            <person name="Haridas S."/>
            <person name="Chen C."/>
            <person name="Bauer D."/>
            <person name="Andreopoulos W."/>
            <person name="Pangilinan J."/>
            <person name="LaButti K."/>
            <person name="Riley R."/>
            <person name="Lipzen A."/>
            <person name="Clum A."/>
            <person name="Drula E."/>
            <person name="Henrissat B."/>
            <person name="Kohler A."/>
            <person name="Grigoriev I.V."/>
            <person name="Martin F.M."/>
            <person name="Hacquard S."/>
        </authorList>
    </citation>
    <scope>NUCLEOTIDE SEQUENCE</scope>
    <source>
        <strain evidence="1">MPI-CAGE-CH-0235</strain>
    </source>
</reference>
<comment type="caution">
    <text evidence="1">The sequence shown here is derived from an EMBL/GenBank/DDBJ whole genome shotgun (WGS) entry which is preliminary data.</text>
</comment>
<dbReference type="AlphaFoldDB" id="A0A8K0SYS7"/>
<evidence type="ECO:0000313" key="2">
    <source>
        <dbReference type="Proteomes" id="UP000813444"/>
    </source>
</evidence>